<dbReference type="Gene3D" id="1.20.58.760">
    <property type="entry name" value="Peptidase M41"/>
    <property type="match status" value="1"/>
</dbReference>
<proteinExistence type="predicted"/>
<gene>
    <name evidence="1" type="ORF">ICHIAU1_23450</name>
</gene>
<dbReference type="GO" id="GO:0006508">
    <property type="term" value="P:proteolysis"/>
    <property type="evidence" value="ECO:0007669"/>
    <property type="project" value="InterPro"/>
</dbReference>
<sequence length="152" mass="16631">MFDNDRAAAIHEAGHALVGYLVGHHIERAFIGEDMEGVVPAGIAEGGVALRLVGDWRHAVFVGVAGWCAEEVAFPGIKADQGQDGEFCHEVLRQAGFSECHTEALVGWANTVVRDQLSKRRLTLEAVADWLMRYRDIDAETLYVLIQAQATT</sequence>
<protein>
    <submittedName>
        <fullName evidence="1">Uncharacterized protein</fullName>
    </submittedName>
</protein>
<dbReference type="GO" id="GO:0004176">
    <property type="term" value="F:ATP-dependent peptidase activity"/>
    <property type="evidence" value="ECO:0007669"/>
    <property type="project" value="InterPro"/>
</dbReference>
<dbReference type="InterPro" id="IPR037219">
    <property type="entry name" value="Peptidase_M41-like"/>
</dbReference>
<dbReference type="Proteomes" id="UP000463961">
    <property type="component" value="Chromosome"/>
</dbReference>
<name>A0A679IAJ0_9RHOO</name>
<dbReference type="EMBL" id="AP022345">
    <property type="protein sequence ID" value="BBU70062.1"/>
    <property type="molecule type" value="Genomic_DNA"/>
</dbReference>
<dbReference type="GO" id="GO:0004222">
    <property type="term" value="F:metalloendopeptidase activity"/>
    <property type="evidence" value="ECO:0007669"/>
    <property type="project" value="InterPro"/>
</dbReference>
<dbReference type="RefSeq" id="WP_162049305.1">
    <property type="nucleotide sequence ID" value="NZ_AP019011.1"/>
</dbReference>
<reference evidence="2" key="1">
    <citation type="submission" date="2020-01" db="EMBL/GenBank/DDBJ databases">
        <title>Phosphoaccumulans saitamaens gen. nov., sp. nov., a polyphosphate accumulating bacterium isolated from surface river water.</title>
        <authorList>
            <person name="Watanabe K."/>
            <person name="Suda W."/>
        </authorList>
    </citation>
    <scope>NUCLEOTIDE SEQUENCE [LARGE SCALE GENOMIC DNA]</scope>
    <source>
        <strain evidence="2">ICHIAU1</strain>
    </source>
</reference>
<evidence type="ECO:0000313" key="2">
    <source>
        <dbReference type="Proteomes" id="UP000463961"/>
    </source>
</evidence>
<accession>A0A679IAJ0</accession>
<dbReference type="SUPFAM" id="SSF140990">
    <property type="entry name" value="FtsH protease domain-like"/>
    <property type="match status" value="1"/>
</dbReference>
<dbReference type="GO" id="GO:0005524">
    <property type="term" value="F:ATP binding"/>
    <property type="evidence" value="ECO:0007669"/>
    <property type="project" value="InterPro"/>
</dbReference>
<keyword evidence="2" id="KW-1185">Reference proteome</keyword>
<evidence type="ECO:0000313" key="1">
    <source>
        <dbReference type="EMBL" id="BBU70062.1"/>
    </source>
</evidence>
<dbReference type="AlphaFoldDB" id="A0A679IAJ0"/>
<organism evidence="1 2">
    <name type="scientific">Fluviibacter phosphoraccumulans</name>
    <dbReference type="NCBI Taxonomy" id="1751046"/>
    <lineage>
        <taxon>Bacteria</taxon>
        <taxon>Pseudomonadati</taxon>
        <taxon>Pseudomonadota</taxon>
        <taxon>Betaproteobacteria</taxon>
        <taxon>Rhodocyclales</taxon>
        <taxon>Fluviibacteraceae</taxon>
        <taxon>Fluviibacter</taxon>
    </lineage>
</organism>